<gene>
    <name evidence="3" type="ORF">A3G33_10315</name>
</gene>
<sequence>MKSFTDQRVLVCGYSQAGYPRDETFLAVLRQFSFKRFFDLRVVDHRWIKYGILQKSDKSKSLILEYRLKWMRFLIKTLIQIRQVDFIFIMKWNEDLALDVIRWARGRDIKIIYDLWVSRYLQAKRDETNQNKWFELEKTIIEQANYVLAITPQYRQFYMQTYGVSEEKISVVPHVLETSWFGPRKPDAAEEKKSLIVCYWGQAHKHHGLAVAFEAAKYLKDIPVEFHFYGPLKLKERVNTAIQSLSLSNIYYKGFMLDTKTLIQAVDKADICLGHLVAEHDAHLVLPNKAIQGMARGKVVIHIENSDLKYFYQDSDQAITPLWFFVGTGRRLADDIQTLYNKPALREQIGMKARQCVFERHSLHNMQTALENVMQNMMNEKVLCE</sequence>
<comment type="caution">
    <text evidence="3">The sequence shown here is derived from an EMBL/GenBank/DDBJ whole genome shotgun (WGS) entry which is preliminary data.</text>
</comment>
<dbReference type="Gene3D" id="3.40.50.2000">
    <property type="entry name" value="Glycogen Phosphorylase B"/>
    <property type="match status" value="2"/>
</dbReference>
<dbReference type="AlphaFoldDB" id="A0A1G1L102"/>
<dbReference type="PANTHER" id="PTHR46401:SF2">
    <property type="entry name" value="GLYCOSYLTRANSFERASE WBBK-RELATED"/>
    <property type="match status" value="1"/>
</dbReference>
<organism evidence="3 4">
    <name type="scientific">Candidatus Danuiimicrobium aquiferis</name>
    <dbReference type="NCBI Taxonomy" id="1801832"/>
    <lineage>
        <taxon>Bacteria</taxon>
        <taxon>Pseudomonadati</taxon>
        <taxon>Candidatus Omnitrophota</taxon>
        <taxon>Candidatus Danuiimicrobium</taxon>
    </lineage>
</organism>
<dbReference type="EMBL" id="MHFR01000024">
    <property type="protein sequence ID" value="OGW98833.1"/>
    <property type="molecule type" value="Genomic_DNA"/>
</dbReference>
<evidence type="ECO:0000256" key="1">
    <source>
        <dbReference type="ARBA" id="ARBA00022679"/>
    </source>
</evidence>
<dbReference type="GO" id="GO:0016757">
    <property type="term" value="F:glycosyltransferase activity"/>
    <property type="evidence" value="ECO:0007669"/>
    <property type="project" value="TreeGrafter"/>
</dbReference>
<protein>
    <recommendedName>
        <fullName evidence="2">Spore protein YkvP/CgeB glycosyl transferase-like domain-containing protein</fullName>
    </recommendedName>
</protein>
<dbReference type="PANTHER" id="PTHR46401">
    <property type="entry name" value="GLYCOSYLTRANSFERASE WBBK-RELATED"/>
    <property type="match status" value="1"/>
</dbReference>
<dbReference type="InterPro" id="IPR055259">
    <property type="entry name" value="YkvP/CgeB_Glyco_trans-like"/>
</dbReference>
<evidence type="ECO:0000313" key="4">
    <source>
        <dbReference type="Proteomes" id="UP000178187"/>
    </source>
</evidence>
<proteinExistence type="predicted"/>
<dbReference type="Pfam" id="PF13524">
    <property type="entry name" value="Glyco_trans_1_2"/>
    <property type="match status" value="1"/>
</dbReference>
<keyword evidence="1" id="KW-0808">Transferase</keyword>
<reference evidence="3 4" key="1">
    <citation type="journal article" date="2016" name="Nat. Commun.">
        <title>Thousands of microbial genomes shed light on interconnected biogeochemical processes in an aquifer system.</title>
        <authorList>
            <person name="Anantharaman K."/>
            <person name="Brown C.T."/>
            <person name="Hug L.A."/>
            <person name="Sharon I."/>
            <person name="Castelle C.J."/>
            <person name="Probst A.J."/>
            <person name="Thomas B.C."/>
            <person name="Singh A."/>
            <person name="Wilkins M.J."/>
            <person name="Karaoz U."/>
            <person name="Brodie E.L."/>
            <person name="Williams K.H."/>
            <person name="Hubbard S.S."/>
            <person name="Banfield J.F."/>
        </authorList>
    </citation>
    <scope>NUCLEOTIDE SEQUENCE [LARGE SCALE GENOMIC DNA]</scope>
</reference>
<dbReference type="SUPFAM" id="SSF53756">
    <property type="entry name" value="UDP-Glycosyltransferase/glycogen phosphorylase"/>
    <property type="match status" value="1"/>
</dbReference>
<feature type="domain" description="Spore protein YkvP/CgeB glycosyl transferase-like" evidence="2">
    <location>
        <begin position="214"/>
        <end position="366"/>
    </location>
</feature>
<evidence type="ECO:0000259" key="2">
    <source>
        <dbReference type="Pfam" id="PF13524"/>
    </source>
</evidence>
<accession>A0A1G1L102</accession>
<dbReference type="GO" id="GO:0009103">
    <property type="term" value="P:lipopolysaccharide biosynthetic process"/>
    <property type="evidence" value="ECO:0007669"/>
    <property type="project" value="TreeGrafter"/>
</dbReference>
<dbReference type="Proteomes" id="UP000178187">
    <property type="component" value="Unassembled WGS sequence"/>
</dbReference>
<evidence type="ECO:0000313" key="3">
    <source>
        <dbReference type="EMBL" id="OGW98833.1"/>
    </source>
</evidence>
<name>A0A1G1L102_9BACT</name>